<evidence type="ECO:0000256" key="4">
    <source>
        <dbReference type="ARBA" id="ARBA00022753"/>
    </source>
</evidence>
<name>A0A2Y9KYX3_ENHLU</name>
<organism evidence="8 9">
    <name type="scientific">Enhydra lutris kenyoni</name>
    <name type="common">northern sea otter</name>
    <dbReference type="NCBI Taxonomy" id="391180"/>
    <lineage>
        <taxon>Eukaryota</taxon>
        <taxon>Metazoa</taxon>
        <taxon>Chordata</taxon>
        <taxon>Craniata</taxon>
        <taxon>Vertebrata</taxon>
        <taxon>Euteleostomi</taxon>
        <taxon>Mammalia</taxon>
        <taxon>Eutheria</taxon>
        <taxon>Laurasiatheria</taxon>
        <taxon>Carnivora</taxon>
        <taxon>Caniformia</taxon>
        <taxon>Musteloidea</taxon>
        <taxon>Mustelidae</taxon>
        <taxon>Lutrinae</taxon>
        <taxon>Enhydra</taxon>
    </lineage>
</organism>
<keyword evidence="3" id="KW-0813">Transport</keyword>
<evidence type="ECO:0000313" key="8">
    <source>
        <dbReference type="Proteomes" id="UP000248482"/>
    </source>
</evidence>
<evidence type="ECO:0000313" key="9">
    <source>
        <dbReference type="RefSeq" id="XP_022379292.1"/>
    </source>
</evidence>
<gene>
    <name evidence="9" type="primary">LOC111160447</name>
</gene>
<proteinExistence type="inferred from homology"/>
<feature type="coiled-coil region" evidence="7">
    <location>
        <begin position="16"/>
        <end position="72"/>
    </location>
</feature>
<protein>
    <submittedName>
        <fullName evidence="9">Charged multivesicular body protein 6 isoform X3</fullName>
    </submittedName>
</protein>
<accession>A0A2Y9KYX3</accession>
<evidence type="ECO:0000256" key="7">
    <source>
        <dbReference type="SAM" id="Coils"/>
    </source>
</evidence>
<dbReference type="GO" id="GO:0006900">
    <property type="term" value="P:vesicle budding from membrane"/>
    <property type="evidence" value="ECO:0007669"/>
    <property type="project" value="TreeGrafter"/>
</dbReference>
<dbReference type="GeneID" id="111160447"/>
<evidence type="ECO:0000256" key="2">
    <source>
        <dbReference type="ARBA" id="ARBA00006190"/>
    </source>
</evidence>
<sequence>MGNLFGRKKQSRVTEQDKAVLQLKQQRDKLKQYQKRITQQLEREREVARQLLRDGKKERAKLLLKKKRYREQLLDKTENQITSLETMVQSIEFTQIEMKVVEGLQIGNECLKKMHQVMSIEEVERILEETQEAVEYQRQIDELLAGSFTQEDEDAILEELNAITQVTGPPGAGAVRRAAGPQAASARGGHWSWGAQSCRCGRCS</sequence>
<dbReference type="RefSeq" id="XP_022379292.1">
    <property type="nucleotide sequence ID" value="XM_022523584.1"/>
</dbReference>
<keyword evidence="8" id="KW-1185">Reference proteome</keyword>
<evidence type="ECO:0000256" key="5">
    <source>
        <dbReference type="ARBA" id="ARBA00022927"/>
    </source>
</evidence>
<dbReference type="GO" id="GO:0032511">
    <property type="term" value="P:late endosome to vacuole transport via multivesicular body sorting pathway"/>
    <property type="evidence" value="ECO:0007669"/>
    <property type="project" value="TreeGrafter"/>
</dbReference>
<keyword evidence="5" id="KW-0653">Protein transport</keyword>
<dbReference type="PANTHER" id="PTHR22761:SF5">
    <property type="entry name" value="CHARGED MULTIVESICULAR BODY PROTEIN 6"/>
    <property type="match status" value="1"/>
</dbReference>
<comment type="subcellular location">
    <subcellularLocation>
        <location evidence="1">Endosome membrane</location>
    </subcellularLocation>
</comment>
<dbReference type="InterPro" id="IPR005024">
    <property type="entry name" value="Snf7_fam"/>
</dbReference>
<keyword evidence="6" id="KW-0472">Membrane</keyword>
<dbReference type="PANTHER" id="PTHR22761">
    <property type="entry name" value="CHARGED MULTIVESICULAR BODY PROTEIN"/>
    <property type="match status" value="1"/>
</dbReference>
<evidence type="ECO:0000256" key="3">
    <source>
        <dbReference type="ARBA" id="ARBA00022448"/>
    </source>
</evidence>
<keyword evidence="7" id="KW-0175">Coiled coil</keyword>
<keyword evidence="4" id="KW-0967">Endosome</keyword>
<evidence type="ECO:0000256" key="1">
    <source>
        <dbReference type="ARBA" id="ARBA00004608"/>
    </source>
</evidence>
<evidence type="ECO:0000256" key="6">
    <source>
        <dbReference type="ARBA" id="ARBA00023136"/>
    </source>
</evidence>
<comment type="similarity">
    <text evidence="2">Belongs to the SNF7 family.</text>
</comment>
<dbReference type="Pfam" id="PF03357">
    <property type="entry name" value="Snf7"/>
    <property type="match status" value="1"/>
</dbReference>
<dbReference type="GO" id="GO:0015031">
    <property type="term" value="P:protein transport"/>
    <property type="evidence" value="ECO:0007669"/>
    <property type="project" value="UniProtKB-KW"/>
</dbReference>
<dbReference type="GO" id="GO:0005771">
    <property type="term" value="C:multivesicular body"/>
    <property type="evidence" value="ECO:0007669"/>
    <property type="project" value="TreeGrafter"/>
</dbReference>
<reference evidence="9" key="1">
    <citation type="submission" date="2025-08" db="UniProtKB">
        <authorList>
            <consortium name="RefSeq"/>
        </authorList>
    </citation>
    <scope>IDENTIFICATION</scope>
    <source>
        <tissue evidence="9">Blood</tissue>
    </source>
</reference>
<dbReference type="Gene3D" id="6.10.140.1230">
    <property type="match status" value="1"/>
</dbReference>
<dbReference type="GO" id="GO:0000815">
    <property type="term" value="C:ESCRT III complex"/>
    <property type="evidence" value="ECO:0007669"/>
    <property type="project" value="TreeGrafter"/>
</dbReference>
<dbReference type="Proteomes" id="UP000248482">
    <property type="component" value="Unplaced"/>
</dbReference>
<dbReference type="AlphaFoldDB" id="A0A2Y9KYX3"/>